<keyword evidence="4" id="KW-0255">Endonuclease</keyword>
<evidence type="ECO:0000256" key="2">
    <source>
        <dbReference type="ARBA" id="ARBA00022529"/>
    </source>
</evidence>
<evidence type="ECO:0000256" key="6">
    <source>
        <dbReference type="ARBA" id="ARBA00023022"/>
    </source>
</evidence>
<keyword evidence="11" id="KW-1185">Reference proteome</keyword>
<keyword evidence="5" id="KW-0378">Hydrolase</keyword>
<reference evidence="10 11" key="1">
    <citation type="journal article" date="2017" name="Eur. J. Clin. Microbiol. Infect. Dis.">
        <title>Uncommonly isolated clinical Pseudomonas: identification and phylogenetic assignation.</title>
        <authorList>
            <person name="Mulet M."/>
            <person name="Gomila M."/>
            <person name="Ramirez A."/>
            <person name="Cardew S."/>
            <person name="Moore E.R."/>
            <person name="Lalucat J."/>
            <person name="Garcia-Valdes E."/>
        </authorList>
    </citation>
    <scope>NUCLEOTIDE SEQUENCE [LARGE SCALE GENOMIC DNA]</scope>
    <source>
        <strain evidence="10 11">SD129</strain>
    </source>
</reference>
<evidence type="ECO:0000256" key="5">
    <source>
        <dbReference type="ARBA" id="ARBA00022801"/>
    </source>
</evidence>
<dbReference type="CDD" id="cd00085">
    <property type="entry name" value="HNHc"/>
    <property type="match status" value="1"/>
</dbReference>
<dbReference type="AlphaFoldDB" id="A0A5R9QBD0"/>
<feature type="domain" description="Pyosin/cloacin translocation" evidence="9">
    <location>
        <begin position="172"/>
        <end position="301"/>
    </location>
</feature>
<dbReference type="GO" id="GO:0004519">
    <property type="term" value="F:endonuclease activity"/>
    <property type="evidence" value="ECO:0007669"/>
    <property type="project" value="UniProtKB-KW"/>
</dbReference>
<dbReference type="Pfam" id="PF21431">
    <property type="entry name" value="Col-Pyo_DNase"/>
    <property type="match status" value="1"/>
</dbReference>
<evidence type="ECO:0000256" key="3">
    <source>
        <dbReference type="ARBA" id="ARBA00022722"/>
    </source>
</evidence>
<feature type="compositionally biased region" description="Basic and acidic residues" evidence="8">
    <location>
        <begin position="36"/>
        <end position="46"/>
    </location>
</feature>
<dbReference type="SUPFAM" id="SSF54060">
    <property type="entry name" value="His-Me finger endonucleases"/>
    <property type="match status" value="1"/>
</dbReference>
<keyword evidence="3" id="KW-0540">Nuclease</keyword>
<comment type="similarity">
    <text evidence="1">Belongs to the colicin/pyosin nuclease family.</text>
</comment>
<dbReference type="InterPro" id="IPR003615">
    <property type="entry name" value="HNH_nuc"/>
</dbReference>
<dbReference type="RefSeq" id="WP_138412393.1">
    <property type="nucleotide sequence ID" value="NZ_QLAG01000024.1"/>
</dbReference>
<dbReference type="Proteomes" id="UP000306753">
    <property type="component" value="Unassembled WGS sequence"/>
</dbReference>
<feature type="region of interest" description="Disordered" evidence="8">
    <location>
        <begin position="1"/>
        <end position="46"/>
    </location>
</feature>
<accession>A0A5R9QBD0</accession>
<dbReference type="InterPro" id="IPR044925">
    <property type="entry name" value="His-Me_finger_sf"/>
</dbReference>
<dbReference type="GO" id="GO:0031640">
    <property type="term" value="P:killing of cells of another organism"/>
    <property type="evidence" value="ECO:0007669"/>
    <property type="project" value="UniProtKB-KW"/>
</dbReference>
<sequence>MSGYVANDRGRRPVPESKPYNGDFDKQPPRPLIVETQKEAPAEKPPRMGCVFAKSCNLPNGVIDYSSPSGFVPVDSLSQYGDWAILGGRDSDSSGTVGLGWIAGAARASTLTSYFGGGSLSLTGALATPGAAAGGSATAGFVTTGVAAGTLMGLVALLIPRATADDDVFYTDEQIRTMSAGRTRVRINVKQLPDGSVSAYGMYTGKNPAWEMVPVIQAKPRGESYVADLGNGLGLIWTPAADPAGTLGIPALESAPQVPTVWVHPPSEKADGILGYPELPPEFKDAIIWFPVADVKPIYIVLSVRNDPGVVTGIGETIGDKWLENAGVGRGAPVPSQIAEVLRGKSFSSFDQFRRAFWLAVSQDADLSGRFNGGNKARMAQGLAPRARFAETIGERRSFELHHETPVAQQGEIYNVDNIRAMTPKHHIDTHRGNK</sequence>
<keyword evidence="6" id="KW-0044">Antibiotic</keyword>
<dbReference type="GO" id="GO:0042742">
    <property type="term" value="P:defense response to bacterium"/>
    <property type="evidence" value="ECO:0007669"/>
    <property type="project" value="UniProtKB-KW"/>
</dbReference>
<evidence type="ECO:0000256" key="1">
    <source>
        <dbReference type="ARBA" id="ARBA00006811"/>
    </source>
</evidence>
<gene>
    <name evidence="10" type="ORF">DN820_17120</name>
</gene>
<name>A0A5R9QBD0_9GAMM</name>
<proteinExistence type="inferred from homology"/>
<comment type="caution">
    <text evidence="10">The sequence shown here is derived from an EMBL/GenBank/DDBJ whole genome shotgun (WGS) entry which is preliminary data.</text>
</comment>
<evidence type="ECO:0000256" key="7">
    <source>
        <dbReference type="ARBA" id="ARBA00023048"/>
    </source>
</evidence>
<evidence type="ECO:0000259" key="9">
    <source>
        <dbReference type="Pfam" id="PF06958"/>
    </source>
</evidence>
<dbReference type="InterPro" id="IPR036302">
    <property type="entry name" value="Pyosin/cloacin_T_dom_sf"/>
</dbReference>
<keyword evidence="2" id="KW-0929">Antimicrobial</keyword>
<dbReference type="SUPFAM" id="SSF69369">
    <property type="entry name" value="Cloacin translocation domain"/>
    <property type="match status" value="1"/>
</dbReference>
<dbReference type="EMBL" id="QLAG01000024">
    <property type="protein sequence ID" value="TLX62280.1"/>
    <property type="molecule type" value="Genomic_DNA"/>
</dbReference>
<keyword evidence="7" id="KW-0078">Bacteriocin</keyword>
<dbReference type="Pfam" id="PF06958">
    <property type="entry name" value="Pyocin_S"/>
    <property type="match status" value="1"/>
</dbReference>
<dbReference type="GO" id="GO:0016787">
    <property type="term" value="F:hydrolase activity"/>
    <property type="evidence" value="ECO:0007669"/>
    <property type="project" value="UniProtKB-KW"/>
</dbReference>
<evidence type="ECO:0000313" key="10">
    <source>
        <dbReference type="EMBL" id="TLX62280.1"/>
    </source>
</evidence>
<evidence type="ECO:0000313" key="11">
    <source>
        <dbReference type="Proteomes" id="UP000306753"/>
    </source>
</evidence>
<protein>
    <submittedName>
        <fullName evidence="10">Pyocin</fullName>
    </submittedName>
</protein>
<dbReference type="Gene3D" id="3.90.540.10">
    <property type="entry name" value="Colicin/pyocin, DNase domain"/>
    <property type="match status" value="1"/>
</dbReference>
<evidence type="ECO:0000256" key="4">
    <source>
        <dbReference type="ARBA" id="ARBA00022759"/>
    </source>
</evidence>
<organism evidence="10 11">
    <name type="scientific">Stutzerimonas nosocomialis</name>
    <dbReference type="NCBI Taxonomy" id="1056496"/>
    <lineage>
        <taxon>Bacteria</taxon>
        <taxon>Pseudomonadati</taxon>
        <taxon>Pseudomonadota</taxon>
        <taxon>Gammaproteobacteria</taxon>
        <taxon>Pseudomonadales</taxon>
        <taxon>Pseudomonadaceae</taxon>
        <taxon>Stutzerimonas</taxon>
    </lineage>
</organism>
<dbReference type="InterPro" id="IPR037146">
    <property type="entry name" value="Colicin/pyocin_DNase_dom_sf"/>
</dbReference>
<evidence type="ECO:0000256" key="8">
    <source>
        <dbReference type="SAM" id="MobiDB-lite"/>
    </source>
</evidence>
<dbReference type="InterPro" id="IPR016128">
    <property type="entry name" value="Pyosin/cloacin_T_dom"/>
</dbReference>